<dbReference type="Proteomes" id="UP000095283">
    <property type="component" value="Unplaced"/>
</dbReference>
<keyword evidence="1" id="KW-1185">Reference proteome</keyword>
<reference evidence="2" key="1">
    <citation type="submission" date="2016-11" db="UniProtKB">
        <authorList>
            <consortium name="WormBaseParasite"/>
        </authorList>
    </citation>
    <scope>IDENTIFICATION</scope>
</reference>
<organism evidence="1 2">
    <name type="scientific">Heterorhabditis bacteriophora</name>
    <name type="common">Entomopathogenic nematode worm</name>
    <dbReference type="NCBI Taxonomy" id="37862"/>
    <lineage>
        <taxon>Eukaryota</taxon>
        <taxon>Metazoa</taxon>
        <taxon>Ecdysozoa</taxon>
        <taxon>Nematoda</taxon>
        <taxon>Chromadorea</taxon>
        <taxon>Rhabditida</taxon>
        <taxon>Rhabditina</taxon>
        <taxon>Rhabditomorpha</taxon>
        <taxon>Strongyloidea</taxon>
        <taxon>Heterorhabditidae</taxon>
        <taxon>Heterorhabditis</taxon>
    </lineage>
</organism>
<protein>
    <submittedName>
        <fullName evidence="2">Transposase</fullName>
    </submittedName>
</protein>
<dbReference type="WBParaSite" id="Hba_08829">
    <property type="protein sequence ID" value="Hba_08829"/>
    <property type="gene ID" value="Hba_08829"/>
</dbReference>
<name>A0A1I7WUI2_HETBA</name>
<sequence>MSTASVFEPVSQIVIMCQIGFMFHERRLVLTAPCPTWLYE</sequence>
<evidence type="ECO:0000313" key="1">
    <source>
        <dbReference type="Proteomes" id="UP000095283"/>
    </source>
</evidence>
<evidence type="ECO:0000313" key="2">
    <source>
        <dbReference type="WBParaSite" id="Hba_08829"/>
    </source>
</evidence>
<dbReference type="AlphaFoldDB" id="A0A1I7WUI2"/>
<accession>A0A1I7WUI2</accession>
<proteinExistence type="predicted"/>